<dbReference type="GeneID" id="73344825"/>
<sequence length="170" mass="19122">MYVLLEEPFWTDVMDAKKFDPAPKVDFSCGCRKKWQRNSRATDHYLIRKVRRAGLGRKWPFTELTETPGGLSSALQSRTSRIQFFPQAHSFAIIGRQAMHEGRVCAVADDSLSTSQIAMSRTAFILPLALIGGRGCDFVVVAIMDKSQRAKMDRLYQAIHGEACPKQLIT</sequence>
<evidence type="ECO:0000313" key="1">
    <source>
        <dbReference type="EMBL" id="UQC85346.1"/>
    </source>
</evidence>
<name>A0A9Q8SZ51_9PEZI</name>
<reference evidence="1" key="1">
    <citation type="journal article" date="2021" name="Mol. Plant Microbe Interact.">
        <title>Complete Genome Sequence of the Plant-Pathogenic Fungus Colletotrichum lupini.</title>
        <authorList>
            <person name="Baroncelli R."/>
            <person name="Pensec F."/>
            <person name="Da Lio D."/>
            <person name="Boufleur T."/>
            <person name="Vicente I."/>
            <person name="Sarrocco S."/>
            <person name="Picot A."/>
            <person name="Baraldi E."/>
            <person name="Sukno S."/>
            <person name="Thon M."/>
            <person name="Le Floch G."/>
        </authorList>
    </citation>
    <scope>NUCLEOTIDE SEQUENCE</scope>
    <source>
        <strain evidence="1">IMI 504893</strain>
    </source>
</reference>
<dbReference type="AlphaFoldDB" id="A0A9Q8SZ51"/>
<dbReference type="KEGG" id="clup:CLUP02_10843"/>
<evidence type="ECO:0000313" key="2">
    <source>
        <dbReference type="Proteomes" id="UP000830671"/>
    </source>
</evidence>
<proteinExistence type="predicted"/>
<gene>
    <name evidence="1" type="ORF">CLUP02_10843</name>
</gene>
<protein>
    <submittedName>
        <fullName evidence="1">Uncharacterized protein</fullName>
    </submittedName>
</protein>
<dbReference type="Proteomes" id="UP000830671">
    <property type="component" value="Chromosome 5"/>
</dbReference>
<accession>A0A9Q8SZ51</accession>
<organism evidence="1 2">
    <name type="scientific">Colletotrichum lupini</name>
    <dbReference type="NCBI Taxonomy" id="145971"/>
    <lineage>
        <taxon>Eukaryota</taxon>
        <taxon>Fungi</taxon>
        <taxon>Dikarya</taxon>
        <taxon>Ascomycota</taxon>
        <taxon>Pezizomycotina</taxon>
        <taxon>Sordariomycetes</taxon>
        <taxon>Hypocreomycetidae</taxon>
        <taxon>Glomerellales</taxon>
        <taxon>Glomerellaceae</taxon>
        <taxon>Colletotrichum</taxon>
        <taxon>Colletotrichum acutatum species complex</taxon>
    </lineage>
</organism>
<keyword evidence="2" id="KW-1185">Reference proteome</keyword>
<dbReference type="RefSeq" id="XP_049146960.1">
    <property type="nucleotide sequence ID" value="XM_049289815.1"/>
</dbReference>
<dbReference type="EMBL" id="CP019477">
    <property type="protein sequence ID" value="UQC85346.1"/>
    <property type="molecule type" value="Genomic_DNA"/>
</dbReference>